<reference evidence="3" key="1">
    <citation type="submission" date="2017-09" db="EMBL/GenBank/DDBJ databases">
        <title>Depth-based differentiation of microbial function through sediment-hosted aquifers and enrichment of novel symbionts in the deep terrestrial subsurface.</title>
        <authorList>
            <person name="Probst A.J."/>
            <person name="Ladd B."/>
            <person name="Jarett J.K."/>
            <person name="Geller-Mcgrath D.E."/>
            <person name="Sieber C.M.K."/>
            <person name="Emerson J.B."/>
            <person name="Anantharaman K."/>
            <person name="Thomas B.C."/>
            <person name="Malmstrom R."/>
            <person name="Stieglmeier M."/>
            <person name="Klingl A."/>
            <person name="Woyke T."/>
            <person name="Ryan C.M."/>
            <person name="Banfield J.F."/>
        </authorList>
    </citation>
    <scope>NUCLEOTIDE SEQUENCE [LARGE SCALE GENOMIC DNA]</scope>
</reference>
<accession>A0A2M8LAY0</accession>
<keyword evidence="1" id="KW-1133">Transmembrane helix</keyword>
<evidence type="ECO:0000256" key="1">
    <source>
        <dbReference type="SAM" id="Phobius"/>
    </source>
</evidence>
<evidence type="ECO:0000313" key="3">
    <source>
        <dbReference type="Proteomes" id="UP000230959"/>
    </source>
</evidence>
<feature type="transmembrane region" description="Helical" evidence="1">
    <location>
        <begin position="21"/>
        <end position="42"/>
    </location>
</feature>
<dbReference type="AlphaFoldDB" id="A0A2M8LAY0"/>
<evidence type="ECO:0008006" key="4">
    <source>
        <dbReference type="Google" id="ProtNLM"/>
    </source>
</evidence>
<dbReference type="EMBL" id="PFER01000012">
    <property type="protein sequence ID" value="PJE73793.1"/>
    <property type="molecule type" value="Genomic_DNA"/>
</dbReference>
<keyword evidence="1" id="KW-0812">Transmembrane</keyword>
<comment type="caution">
    <text evidence="2">The sequence shown here is derived from an EMBL/GenBank/DDBJ whole genome shotgun (WGS) entry which is preliminary data.</text>
</comment>
<dbReference type="Proteomes" id="UP000230959">
    <property type="component" value="Unassembled WGS sequence"/>
</dbReference>
<gene>
    <name evidence="2" type="ORF">COV02_00620</name>
</gene>
<keyword evidence="1" id="KW-0472">Membrane</keyword>
<organism evidence="2 3">
    <name type="scientific">Candidatus Terrybacteria bacterium CG10_big_fil_rev_8_21_14_0_10_41_10</name>
    <dbReference type="NCBI Taxonomy" id="1975026"/>
    <lineage>
        <taxon>Bacteria</taxon>
        <taxon>Candidatus Terryibacteriota</taxon>
    </lineage>
</organism>
<name>A0A2M8LAY0_9BACT</name>
<sequence>MTKIINRTIKRKSTKPIAIKAVFGGVLILGALYVCLVSIIVLNATESERNLKNISAQEYQNIELEKEYFELISKLDFKYAQEIGFVSQKAKVVYVSPASLSEAGRAGGHTLSIR</sequence>
<evidence type="ECO:0000313" key="2">
    <source>
        <dbReference type="EMBL" id="PJE73793.1"/>
    </source>
</evidence>
<protein>
    <recommendedName>
        <fullName evidence="4">Cell division protein FtsL</fullName>
    </recommendedName>
</protein>
<proteinExistence type="predicted"/>